<proteinExistence type="predicted"/>
<reference evidence="2" key="1">
    <citation type="journal article" date="2020" name="Stud. Mycol.">
        <title>101 Dothideomycetes genomes: a test case for predicting lifestyles and emergence of pathogens.</title>
        <authorList>
            <person name="Haridas S."/>
            <person name="Albert R."/>
            <person name="Binder M."/>
            <person name="Bloem J."/>
            <person name="Labutti K."/>
            <person name="Salamov A."/>
            <person name="Andreopoulos B."/>
            <person name="Baker S."/>
            <person name="Barry K."/>
            <person name="Bills G."/>
            <person name="Bluhm B."/>
            <person name="Cannon C."/>
            <person name="Castanera R."/>
            <person name="Culley D."/>
            <person name="Daum C."/>
            <person name="Ezra D."/>
            <person name="Gonzalez J."/>
            <person name="Henrissat B."/>
            <person name="Kuo A."/>
            <person name="Liang C."/>
            <person name="Lipzen A."/>
            <person name="Lutzoni F."/>
            <person name="Magnuson J."/>
            <person name="Mondo S."/>
            <person name="Nolan M."/>
            <person name="Ohm R."/>
            <person name="Pangilinan J."/>
            <person name="Park H.-J."/>
            <person name="Ramirez L."/>
            <person name="Alfaro M."/>
            <person name="Sun H."/>
            <person name="Tritt A."/>
            <person name="Yoshinaga Y."/>
            <person name="Zwiers L.-H."/>
            <person name="Turgeon B."/>
            <person name="Goodwin S."/>
            <person name="Spatafora J."/>
            <person name="Crous P."/>
            <person name="Grigoriev I."/>
        </authorList>
    </citation>
    <scope>NUCLEOTIDE SEQUENCE</scope>
    <source>
        <strain evidence="2">CBS 133067</strain>
    </source>
</reference>
<gene>
    <name evidence="2" type="ORF">NA57DRAFT_80858</name>
</gene>
<dbReference type="InterPro" id="IPR029032">
    <property type="entry name" value="AhpD-like"/>
</dbReference>
<name>A0A9P4I5I1_9PEZI</name>
<accession>A0A9P4I5I1</accession>
<dbReference type="GO" id="GO:0051920">
    <property type="term" value="F:peroxiredoxin activity"/>
    <property type="evidence" value="ECO:0007669"/>
    <property type="project" value="InterPro"/>
</dbReference>
<dbReference type="AlphaFoldDB" id="A0A9P4I5I1"/>
<comment type="caution">
    <text evidence="2">The sequence shown here is derived from an EMBL/GenBank/DDBJ whole genome shotgun (WGS) entry which is preliminary data.</text>
</comment>
<evidence type="ECO:0000259" key="1">
    <source>
        <dbReference type="Pfam" id="PF02627"/>
    </source>
</evidence>
<organism evidence="2 3">
    <name type="scientific">Rhizodiscina lignyota</name>
    <dbReference type="NCBI Taxonomy" id="1504668"/>
    <lineage>
        <taxon>Eukaryota</taxon>
        <taxon>Fungi</taxon>
        <taxon>Dikarya</taxon>
        <taxon>Ascomycota</taxon>
        <taxon>Pezizomycotina</taxon>
        <taxon>Dothideomycetes</taxon>
        <taxon>Pleosporomycetidae</taxon>
        <taxon>Aulographales</taxon>
        <taxon>Rhizodiscinaceae</taxon>
        <taxon>Rhizodiscina</taxon>
    </lineage>
</organism>
<dbReference type="Gene3D" id="1.20.1290.10">
    <property type="entry name" value="AhpD-like"/>
    <property type="match status" value="1"/>
</dbReference>
<evidence type="ECO:0000313" key="2">
    <source>
        <dbReference type="EMBL" id="KAF2093858.1"/>
    </source>
</evidence>
<dbReference type="Proteomes" id="UP000799772">
    <property type="component" value="Unassembled WGS sequence"/>
</dbReference>
<dbReference type="PANTHER" id="PTHR34846:SF11">
    <property type="entry name" value="4-CARBOXYMUCONOLACTONE DECARBOXYLASE FAMILY PROTEIN (AFU_ORTHOLOGUE AFUA_6G11590)"/>
    <property type="match status" value="1"/>
</dbReference>
<dbReference type="SUPFAM" id="SSF69118">
    <property type="entry name" value="AhpD-like"/>
    <property type="match status" value="1"/>
</dbReference>
<dbReference type="EMBL" id="ML978136">
    <property type="protein sequence ID" value="KAF2093858.1"/>
    <property type="molecule type" value="Genomic_DNA"/>
</dbReference>
<keyword evidence="3" id="KW-1185">Reference proteome</keyword>
<dbReference type="OrthoDB" id="9998495at2759"/>
<protein>
    <recommendedName>
        <fullName evidence="1">Carboxymuconolactone decarboxylase-like domain-containing protein</fullName>
    </recommendedName>
</protein>
<evidence type="ECO:0000313" key="3">
    <source>
        <dbReference type="Proteomes" id="UP000799772"/>
    </source>
</evidence>
<sequence>MRLEYTPPNAEDYPPDVQPLVKEITAQRATKGVPLGPLYQTLLISPTFAEPWYRFMQTVRYNSAVPTVYRELSMCRVGAINGAAYEWAHHCPLMIKAGVSEEGAETVRTAARGEAGEGRGLTKEQWTVLRYCDAVSDLKVDDKIFSEMKDLFEGDDKKCLELTMTITSYNAVARFLRAVDVAEMQHVEVGKGTIQHL</sequence>
<dbReference type="InterPro" id="IPR003779">
    <property type="entry name" value="CMD-like"/>
</dbReference>
<feature type="domain" description="Carboxymuconolactone decarboxylase-like" evidence="1">
    <location>
        <begin position="46"/>
        <end position="109"/>
    </location>
</feature>
<dbReference type="Pfam" id="PF02627">
    <property type="entry name" value="CMD"/>
    <property type="match status" value="1"/>
</dbReference>
<dbReference type="PANTHER" id="PTHR34846">
    <property type="entry name" value="4-CARBOXYMUCONOLACTONE DECARBOXYLASE FAMILY PROTEIN (AFU_ORTHOLOGUE AFUA_6G11590)"/>
    <property type="match status" value="1"/>
</dbReference>